<dbReference type="Proteomes" id="UP000445000">
    <property type="component" value="Unassembled WGS sequence"/>
</dbReference>
<proteinExistence type="predicted"/>
<gene>
    <name evidence="1" type="ORF">GCM10011487_05360</name>
</gene>
<evidence type="ECO:0000313" key="2">
    <source>
        <dbReference type="Proteomes" id="UP000445000"/>
    </source>
</evidence>
<organism evidence="1 2">
    <name type="scientific">Steroidobacter agaridevorans</name>
    <dbReference type="NCBI Taxonomy" id="2695856"/>
    <lineage>
        <taxon>Bacteria</taxon>
        <taxon>Pseudomonadati</taxon>
        <taxon>Pseudomonadota</taxon>
        <taxon>Gammaproteobacteria</taxon>
        <taxon>Steroidobacterales</taxon>
        <taxon>Steroidobacteraceae</taxon>
        <taxon>Steroidobacter</taxon>
    </lineage>
</organism>
<keyword evidence="2" id="KW-1185">Reference proteome</keyword>
<sequence length="65" mass="7480">MNNNADTQTWCEWQQAVVELIREDFSEVLTEVGEQDVDWDAWRPLYVQGLSPREAVADAFLLLPA</sequence>
<accession>A0A829Y6X2</accession>
<reference evidence="2" key="1">
    <citation type="submission" date="2020-01" db="EMBL/GenBank/DDBJ databases">
        <title>'Steroidobacter agaridevorans' sp. nov., agar-degrading bacteria isolated from rhizosphere soils.</title>
        <authorList>
            <person name="Ikenaga M."/>
            <person name="Kataoka M."/>
            <person name="Murouchi A."/>
            <person name="Katsuragi S."/>
            <person name="Sakai M."/>
        </authorList>
    </citation>
    <scope>NUCLEOTIDE SEQUENCE [LARGE SCALE GENOMIC DNA]</scope>
    <source>
        <strain evidence="2">YU21-B</strain>
    </source>
</reference>
<protein>
    <submittedName>
        <fullName evidence="1">Uncharacterized protein</fullName>
    </submittedName>
</protein>
<dbReference type="AlphaFoldDB" id="A0A829Y6X2"/>
<name>A0A829Y6X2_9GAMM</name>
<dbReference type="RefSeq" id="WP_161810425.1">
    <property type="nucleotide sequence ID" value="NZ_BLJN01000001.1"/>
</dbReference>
<evidence type="ECO:0000313" key="1">
    <source>
        <dbReference type="EMBL" id="GFE78536.1"/>
    </source>
</evidence>
<comment type="caution">
    <text evidence="1">The sequence shown here is derived from an EMBL/GenBank/DDBJ whole genome shotgun (WGS) entry which is preliminary data.</text>
</comment>
<dbReference type="EMBL" id="BLJN01000001">
    <property type="protein sequence ID" value="GFE78536.1"/>
    <property type="molecule type" value="Genomic_DNA"/>
</dbReference>